<dbReference type="Gene3D" id="1.20.120.1510">
    <property type="match status" value="1"/>
</dbReference>
<evidence type="ECO:0000259" key="8">
    <source>
        <dbReference type="Pfam" id="PF03710"/>
    </source>
</evidence>
<keyword evidence="2 7" id="KW-0548">Nucleotidyltransferase</keyword>
<dbReference type="GO" id="GO:0016874">
    <property type="term" value="F:ligase activity"/>
    <property type="evidence" value="ECO:0007669"/>
    <property type="project" value="UniProtKB-KW"/>
</dbReference>
<comment type="catalytic activity">
    <reaction evidence="7">
        <text>[glutamine synthetase]-O(4)-(5'-adenylyl)-L-tyrosine + phosphate = [glutamine synthetase]-L-tyrosine + ADP</text>
        <dbReference type="Rhea" id="RHEA:43716"/>
        <dbReference type="Rhea" id="RHEA-COMP:10660"/>
        <dbReference type="Rhea" id="RHEA-COMP:10661"/>
        <dbReference type="ChEBI" id="CHEBI:43474"/>
        <dbReference type="ChEBI" id="CHEBI:46858"/>
        <dbReference type="ChEBI" id="CHEBI:83624"/>
        <dbReference type="ChEBI" id="CHEBI:456216"/>
        <dbReference type="EC" id="2.7.7.89"/>
    </reaction>
</comment>
<keyword evidence="3 7" id="KW-0547">Nucleotide-binding</keyword>
<dbReference type="EC" id="2.7.7.42" evidence="7"/>
<feature type="domain" description="PII-uridylyltransferase/Glutamine-synthetase adenylyltransferase" evidence="9">
    <location>
        <begin position="872"/>
        <end position="959"/>
    </location>
</feature>
<dbReference type="HAMAP" id="MF_00802">
    <property type="entry name" value="GlnE"/>
    <property type="match status" value="1"/>
</dbReference>
<dbReference type="InterPro" id="IPR013546">
    <property type="entry name" value="PII_UdlTrfase/GS_AdlTrfase"/>
</dbReference>
<dbReference type="InterPro" id="IPR005190">
    <property type="entry name" value="GlnE_rpt_dom"/>
</dbReference>
<dbReference type="Gene3D" id="3.30.460.10">
    <property type="entry name" value="Beta Polymerase, domain 2"/>
    <property type="match status" value="2"/>
</dbReference>
<dbReference type="NCBIfam" id="NF008292">
    <property type="entry name" value="PRK11072.1"/>
    <property type="match status" value="1"/>
</dbReference>
<keyword evidence="1 7" id="KW-0808">Transferase</keyword>
<evidence type="ECO:0000256" key="5">
    <source>
        <dbReference type="ARBA" id="ARBA00022842"/>
    </source>
</evidence>
<evidence type="ECO:0000256" key="2">
    <source>
        <dbReference type="ARBA" id="ARBA00022695"/>
    </source>
</evidence>
<feature type="domain" description="Glutamate-ammonia ligase adenylyltransferase repeated" evidence="8">
    <location>
        <begin position="595"/>
        <end position="849"/>
    </location>
</feature>
<evidence type="ECO:0000256" key="4">
    <source>
        <dbReference type="ARBA" id="ARBA00022840"/>
    </source>
</evidence>
<evidence type="ECO:0000256" key="6">
    <source>
        <dbReference type="ARBA" id="ARBA00023268"/>
    </source>
</evidence>
<dbReference type="EMBL" id="JABFUC010000020">
    <property type="protein sequence ID" value="MCG6659710.1"/>
    <property type="molecule type" value="Genomic_DNA"/>
</dbReference>
<dbReference type="PANTHER" id="PTHR30621:SF0">
    <property type="entry name" value="BIFUNCTIONAL GLUTAMINE SYNTHETASE ADENYLYLTRANSFERASE_ADENYLYL-REMOVING ENZYME"/>
    <property type="match status" value="1"/>
</dbReference>
<comment type="catalytic activity">
    <reaction evidence="7">
        <text>[glutamine synthetase]-L-tyrosine + ATP = [glutamine synthetase]-O(4)-(5'-adenylyl)-L-tyrosine + diphosphate</text>
        <dbReference type="Rhea" id="RHEA:18589"/>
        <dbReference type="Rhea" id="RHEA-COMP:10660"/>
        <dbReference type="Rhea" id="RHEA-COMP:10661"/>
        <dbReference type="ChEBI" id="CHEBI:30616"/>
        <dbReference type="ChEBI" id="CHEBI:33019"/>
        <dbReference type="ChEBI" id="CHEBI:46858"/>
        <dbReference type="ChEBI" id="CHEBI:83624"/>
        <dbReference type="EC" id="2.7.7.42"/>
    </reaction>
</comment>
<gene>
    <name evidence="7 10" type="primary">glnE</name>
    <name evidence="10" type="ORF">HOP52_18330</name>
</gene>
<comment type="function">
    <text evidence="7">Involved in the regulation of glutamine synthetase GlnA, a key enzyme in the process to assimilate ammonia. When cellular nitrogen levels are high, the C-terminal adenylyl transferase (AT) inactivates GlnA by covalent transfer of an adenylyl group from ATP to specific tyrosine residue of GlnA, thus reducing its activity. Conversely, when nitrogen levels are low, the N-terminal adenylyl removase (AR) activates GlnA by removing the adenylyl group by phosphorolysis, increasing its activity. The regulatory region of GlnE binds the signal transduction protein PII (GlnB) which indicates the nitrogen status of the cell.</text>
</comment>
<keyword evidence="4 7" id="KW-0067">ATP-binding</keyword>
<dbReference type="InterPro" id="IPR023057">
    <property type="entry name" value="GlnE"/>
</dbReference>
<dbReference type="PANTHER" id="PTHR30621">
    <property type="entry name" value="GLUTAMINE SYNTHETASE ADENYLYLTRANSFERASE"/>
    <property type="match status" value="1"/>
</dbReference>
<comment type="similarity">
    <text evidence="7">Belongs to the GlnE family.</text>
</comment>
<dbReference type="SUPFAM" id="SSF81593">
    <property type="entry name" value="Nucleotidyltransferase substrate binding subunit/domain"/>
    <property type="match status" value="2"/>
</dbReference>
<dbReference type="GO" id="GO:0047388">
    <property type="term" value="F:[glutamine synthetase]-adenylyl-L-tyrosine phosphorylase activity"/>
    <property type="evidence" value="ECO:0007669"/>
    <property type="project" value="UniProtKB-EC"/>
</dbReference>
<keyword evidence="10" id="KW-0436">Ligase</keyword>
<comment type="cofactor">
    <cofactor evidence="7">
        <name>Mg(2+)</name>
        <dbReference type="ChEBI" id="CHEBI:18420"/>
    </cofactor>
</comment>
<accession>A0ABS9PD61</accession>
<evidence type="ECO:0000313" key="11">
    <source>
        <dbReference type="Proteomes" id="UP000814385"/>
    </source>
</evidence>
<reference evidence="10 11" key="1">
    <citation type="submission" date="2020-05" db="EMBL/GenBank/DDBJ databases">
        <title>Comparative genomic analysis of denitrifying bacteria from Halomonas genus.</title>
        <authorList>
            <person name="Wang L."/>
            <person name="Shao Z."/>
        </authorList>
    </citation>
    <scope>NUCLEOTIDE SEQUENCE [LARGE SCALE GENOMIC DNA]</scope>
    <source>
        <strain evidence="10 11">A4</strain>
    </source>
</reference>
<comment type="caution">
    <text evidence="10">The sequence shown here is derived from an EMBL/GenBank/DDBJ whole genome shotgun (WGS) entry which is preliminary data.</text>
</comment>
<feature type="domain" description="PII-uridylyltransferase/Glutamine-synthetase adenylyltransferase" evidence="9">
    <location>
        <begin position="331"/>
        <end position="469"/>
    </location>
</feature>
<evidence type="ECO:0000259" key="9">
    <source>
        <dbReference type="Pfam" id="PF08335"/>
    </source>
</evidence>
<dbReference type="Gene3D" id="1.10.4050.10">
    <property type="entry name" value="Glutamine synthase adenylyltransferase GlnE"/>
    <property type="match status" value="1"/>
</dbReference>
<evidence type="ECO:0000313" key="10">
    <source>
        <dbReference type="EMBL" id="MCG6659710.1"/>
    </source>
</evidence>
<dbReference type="EC" id="2.7.7.89" evidence="7"/>
<evidence type="ECO:0000256" key="3">
    <source>
        <dbReference type="ARBA" id="ARBA00022741"/>
    </source>
</evidence>
<keyword evidence="5 7" id="KW-0460">Magnesium</keyword>
<dbReference type="CDD" id="cd05401">
    <property type="entry name" value="NT_GlnE_GlnD_like"/>
    <property type="match status" value="2"/>
</dbReference>
<proteinExistence type="inferred from homology"/>
<dbReference type="RefSeq" id="WP_238978968.1">
    <property type="nucleotide sequence ID" value="NZ_JABFUC010000020.1"/>
</dbReference>
<organism evidence="10 11">
    <name type="scientific">Billgrantia campisalis</name>
    <dbReference type="NCBI Taxonomy" id="74661"/>
    <lineage>
        <taxon>Bacteria</taxon>
        <taxon>Pseudomonadati</taxon>
        <taxon>Pseudomonadota</taxon>
        <taxon>Gammaproteobacteria</taxon>
        <taxon>Oceanospirillales</taxon>
        <taxon>Halomonadaceae</taxon>
        <taxon>Billgrantia</taxon>
    </lineage>
</organism>
<feature type="region of interest" description="Adenylyl transferase" evidence="7">
    <location>
        <begin position="484"/>
        <end position="993"/>
    </location>
</feature>
<dbReference type="Gene3D" id="1.20.120.330">
    <property type="entry name" value="Nucleotidyltransferases domain 2"/>
    <property type="match status" value="2"/>
</dbReference>
<feature type="region of interest" description="Adenylyl removase" evidence="7">
    <location>
        <begin position="1"/>
        <end position="476"/>
    </location>
</feature>
<dbReference type="GO" id="GO:0008882">
    <property type="term" value="F:[glutamate-ammonia-ligase] adenylyltransferase activity"/>
    <property type="evidence" value="ECO:0007669"/>
    <property type="project" value="UniProtKB-EC"/>
</dbReference>
<dbReference type="Pfam" id="PF03710">
    <property type="entry name" value="GlnE"/>
    <property type="match status" value="2"/>
</dbReference>
<evidence type="ECO:0000256" key="1">
    <source>
        <dbReference type="ARBA" id="ARBA00022679"/>
    </source>
</evidence>
<evidence type="ECO:0000256" key="7">
    <source>
        <dbReference type="HAMAP-Rule" id="MF_00802"/>
    </source>
</evidence>
<dbReference type="InterPro" id="IPR043519">
    <property type="entry name" value="NT_sf"/>
</dbReference>
<dbReference type="Pfam" id="PF08335">
    <property type="entry name" value="GlnD_UR_UTase"/>
    <property type="match status" value="2"/>
</dbReference>
<dbReference type="Proteomes" id="UP000814385">
    <property type="component" value="Unassembled WGS sequence"/>
</dbReference>
<name>A0ABS9PD61_9GAMM</name>
<feature type="domain" description="Glutamate-ammonia ligase adenylyltransferase repeated" evidence="8">
    <location>
        <begin position="61"/>
        <end position="309"/>
    </location>
</feature>
<protein>
    <recommendedName>
        <fullName evidence="7">Bifunctional glutamine synthetase adenylyltransferase/adenylyl-removing enzyme</fullName>
    </recommendedName>
    <alternativeName>
        <fullName evidence="7">ATP:glutamine synthetase adenylyltransferase</fullName>
    </alternativeName>
    <alternativeName>
        <fullName evidence="7">ATase</fullName>
    </alternativeName>
    <domain>
        <recommendedName>
            <fullName evidence="7">Glutamine synthetase adenylyl-L-tyrosine phosphorylase</fullName>
            <ecNumber evidence="7">2.7.7.89</ecNumber>
        </recommendedName>
        <alternativeName>
            <fullName evidence="7">Adenylyl removase</fullName>
            <shortName evidence="7">AR</shortName>
            <shortName evidence="7">AT-N</shortName>
        </alternativeName>
    </domain>
    <domain>
        <recommendedName>
            <fullName evidence="7">Glutamine synthetase adenylyl transferase</fullName>
            <ecNumber evidence="7">2.7.7.42</ecNumber>
        </recommendedName>
        <alternativeName>
            <fullName evidence="7">Adenylyl transferase</fullName>
            <shortName evidence="7">AT</shortName>
            <shortName evidence="7">AT-C</shortName>
        </alternativeName>
    </domain>
</protein>
<keyword evidence="6 7" id="KW-0511">Multifunctional enzyme</keyword>
<sequence>MVPSDDFLPTGDIPAVLRGPLAQAWQRLHDSLVQADNVAEMTGQEPPSESWQALADSRRGELARVLAISDFAVETLVRHPDWLLHLDASGELDEAPEPATLSDWLEERLEAAEDEAALHSAIRRFRRARMLGIVWRDLTRPPGTDMWATAAAVSRLAETCLEAALGWLEAHLAPRWGRPAPRGDGSEQRLVVLGMGKLGAGELNLSSDIDLIFAFPEKGETQGGRKPLTHQEYFTKLGQRLITALDAVTADGFAFRVDMRLRPLGDGGPLVGSFASLAGYYQDQGREWERYAMLKARPVAGDREAGDELLANLRPFVYRKYLDFGAIESLREMKALINREVKRRGMQANIKLGPGGIREVEFVVQAFQLIRGGRDTELQVTSLKTAMERLPDLGLLPREVVEELLPDYVFLRDLEHALQALEDRQTQSLPGDDHDRERVALALEMADWPAVMARLEEVRERVRQHFDAVIADPEGEVEEADESPEEAGGSLDEWRALWCGELDEQEASVLLEEAGFAEPDTARRRLVTLRHSRQVQAMQRIGFERLEALMPLLLDAVARSEAPDTALERVLPLIESVLRRTAYLALLRENPEALGHLMHLCGASPWIAEQLARHPQLLDELLTPETLYTPADKASLADELRQALGRIPEDDEEAQLEALRVFKHAHVLRVAASDVAGTRHLMKVSDYLTYIAEVLLEAVLAMAWRHLVRKHGYPQGRDGERAGDEPEFLIIGYGKLGGIELGYGSDLDLVFIHDADSQAATDGARALDAPVFFTRLGQRIIHLLTAVTPAGALYEVDMRLRPSGNSGLLVTSLEAFADYQRHQAWTWEHQALVRARVVAGHPRLAEGFDAVRREILGRPRDVEALRQEVVAMRRKMRDHLGSKGASAAFDLKQDAGGMVDIEFLCQFAVLSMGHDAPDLLAYSDNIRILETLEATGRLPGGDCRRLRDAYLAYRSAAHRASLTREPSVGRESEVGDHREAVTVLWQRLLEPAS</sequence>
<dbReference type="SUPFAM" id="SSF81301">
    <property type="entry name" value="Nucleotidyltransferase"/>
    <property type="match status" value="2"/>
</dbReference>
<keyword evidence="11" id="KW-1185">Reference proteome</keyword>